<evidence type="ECO:0000259" key="2">
    <source>
        <dbReference type="Pfam" id="PF12530"/>
    </source>
</evidence>
<protein>
    <recommendedName>
        <fullName evidence="2">DUF3730 domain-containing protein</fullName>
    </recommendedName>
</protein>
<sequence>MAASIKAISRLLSSDDSLVYRVGLHNIHTILKSRTKVDADTKAAIIGILWEQLRMGNNDIARACAMELGGLVRAGLLEPGPTLNQLQSTMTNIPTRNVTIVACAVANIVLDSLFDKASRASSSDSCDHLYDSNTLHTTYIQGTRRTVKGGVNEAPQPLVKLLVSFASVWPDVVCTIEQRLIVTATKPRQSVSTSKSYTVNGAQHGEILTTTVLEGLRPFFLHTLLQPYGIEPGLRSSVLTLLTRLYSIHNTNSYPDTDTAMSEAEARRDSVGDWCSDLLLEVVVTMSLEDSECIGWINLVMSLMIPSLTRSTTQGASRQTMQWFDLCLSLCTELQRVGRDGTPILAHLQALLNAAIRTSAAIDCSTIVGMGYLLLTCTSSDLPVMLDLTQQLYKYTEERDSNTSTNNVHDSSIHSDAHNEPVTDNASAGVGECGRGISAQESWGDSFLLCACVLLVNNPVEEVAYIAGDLLSRIMARRVTLGVVPPSVSTDCCGSGLKHMDRQTQSKLCSCLQFCSDSGQGITGHAFYKTLIAAAQMTARCSGRMSHLASPVAGTENSSNSEASASKRMHDSYFPPVVGKSAARRSGLGVDADSGEKKGTENVPFYKFYALCPSLFSANVGTREMTIEAMCVLVQFDSRYALWALALFMFRLRNETQPYIKLRLLYRLPVLGTDKKKFAAVVQVLNTLVSKSSALGQFTKLRLSCEMWKCQPRAYTEFKESMLKYKEHLTHLTRRQKEPVSEEHWVVWSLTIRDVCKWKGGQYGEEMLPLALDVVRTSTHEACVILGLQALRQLCIEDIVSVRAVLKVLSNTSRQSELGLATAHLACINNETRPQVLAGYLDLLRSIPPTIEKQDYEDTPSGLEGRACQEEFRYRVIQLLWTAATLHRDWRVRKSACEGLLHFPLIDMVKDYDALVDDLIQRQRMTVAKKIDVSNPLPSGEVSASTHIPIPVSGDTYAALLLRTEIDQTEVRDGEAAGAVVKRALEYELTFAQVRKGLDYKTKRRGRGPVTRSSVSDRTAAAGTDASSRVARYIVQFLSRSHQSSATPRTRTAASFGLIQCGLDSERTAVNAGSGMPTTHEHRRNMLKSNMIEWSGLIKYRGAPVSTVGNGCDWPFHLHLSASWGRFMARYLYATCQAIVEERRRDSKEKMQPQESDEEEESIELEAFRQIAEELAAVSRTSGTSRVNCTIALGALVACVKQNSRELYAYVDRVVASFLCMLDLELDGATDIEERNRTIAGPELSWIVTSGGVNDVSPYRRVAAILGLCAIGPRLRSSSHAISSTELSLRLVDVLENRADLLDLDAGIGYAIAAGLGSMMAELPTSAEHARLIRDTTRSLVRAVQADGTSPSVRLGAYIGMSIGVIALRQATEDLASGKADSRR</sequence>
<feature type="compositionally biased region" description="Basic and acidic residues" evidence="1">
    <location>
        <begin position="411"/>
        <end position="421"/>
    </location>
</feature>
<proteinExistence type="predicted"/>
<evidence type="ECO:0000313" key="3">
    <source>
        <dbReference type="EMBL" id="KNC83405.1"/>
    </source>
</evidence>
<evidence type="ECO:0000313" key="4">
    <source>
        <dbReference type="Proteomes" id="UP000054560"/>
    </source>
</evidence>
<dbReference type="GeneID" id="25904850"/>
<dbReference type="OrthoDB" id="6354723at2759"/>
<evidence type="ECO:0000256" key="1">
    <source>
        <dbReference type="SAM" id="MobiDB-lite"/>
    </source>
</evidence>
<name>A0A0L0G2V0_9EUKA</name>
<dbReference type="GO" id="GO:0060147">
    <property type="term" value="P:regulation of post-transcriptional gene silencing"/>
    <property type="evidence" value="ECO:0007669"/>
    <property type="project" value="InterPro"/>
</dbReference>
<dbReference type="SUPFAM" id="SSF48371">
    <property type="entry name" value="ARM repeat"/>
    <property type="match status" value="1"/>
</dbReference>
<gene>
    <name evidence="3" type="ORF">SARC_04346</name>
</gene>
<feature type="region of interest" description="Disordered" evidence="1">
    <location>
        <begin position="1002"/>
        <end position="1023"/>
    </location>
</feature>
<reference evidence="3 4" key="1">
    <citation type="submission" date="2011-02" db="EMBL/GenBank/DDBJ databases">
        <title>The Genome Sequence of Sphaeroforma arctica JP610.</title>
        <authorList>
            <consortium name="The Broad Institute Genome Sequencing Platform"/>
            <person name="Russ C."/>
            <person name="Cuomo C."/>
            <person name="Young S.K."/>
            <person name="Zeng Q."/>
            <person name="Gargeya S."/>
            <person name="Alvarado L."/>
            <person name="Berlin A."/>
            <person name="Chapman S.B."/>
            <person name="Chen Z."/>
            <person name="Freedman E."/>
            <person name="Gellesch M."/>
            <person name="Goldberg J."/>
            <person name="Griggs A."/>
            <person name="Gujja S."/>
            <person name="Heilman E."/>
            <person name="Heiman D."/>
            <person name="Howarth C."/>
            <person name="Mehta T."/>
            <person name="Neiman D."/>
            <person name="Pearson M."/>
            <person name="Roberts A."/>
            <person name="Saif S."/>
            <person name="Shea T."/>
            <person name="Shenoy N."/>
            <person name="Sisk P."/>
            <person name="Stolte C."/>
            <person name="Sykes S."/>
            <person name="White J."/>
            <person name="Yandava C."/>
            <person name="Burger G."/>
            <person name="Gray M.W."/>
            <person name="Holland P.W.H."/>
            <person name="King N."/>
            <person name="Lang F.B.F."/>
            <person name="Roger A.J."/>
            <person name="Ruiz-Trillo I."/>
            <person name="Haas B."/>
            <person name="Nusbaum C."/>
            <person name="Birren B."/>
        </authorList>
    </citation>
    <scope>NUCLEOTIDE SEQUENCE [LARGE SCALE GENOMIC DNA]</scope>
    <source>
        <strain evidence="3 4">JP610</strain>
    </source>
</reference>
<dbReference type="InterPro" id="IPR016024">
    <property type="entry name" value="ARM-type_fold"/>
</dbReference>
<dbReference type="EMBL" id="KQ241836">
    <property type="protein sequence ID" value="KNC83405.1"/>
    <property type="molecule type" value="Genomic_DNA"/>
</dbReference>
<dbReference type="Pfam" id="PF12530">
    <property type="entry name" value="DUF3730"/>
    <property type="match status" value="1"/>
</dbReference>
<organism evidence="3 4">
    <name type="scientific">Sphaeroforma arctica JP610</name>
    <dbReference type="NCBI Taxonomy" id="667725"/>
    <lineage>
        <taxon>Eukaryota</taxon>
        <taxon>Ichthyosporea</taxon>
        <taxon>Ichthyophonida</taxon>
        <taxon>Sphaeroforma</taxon>
    </lineage>
</organism>
<dbReference type="RefSeq" id="XP_014157307.1">
    <property type="nucleotide sequence ID" value="XM_014301832.1"/>
</dbReference>
<dbReference type="PANTHER" id="PTHR16212">
    <property type="entry name" value="FOCADHESIN FAMILY MEMBER"/>
    <property type="match status" value="1"/>
</dbReference>
<dbReference type="PANTHER" id="PTHR16212:SF4">
    <property type="entry name" value="FOCADHESIN"/>
    <property type="match status" value="1"/>
</dbReference>
<accession>A0A0L0G2V0</accession>
<dbReference type="Proteomes" id="UP000054560">
    <property type="component" value="Unassembled WGS sequence"/>
</dbReference>
<keyword evidence="4" id="KW-1185">Reference proteome</keyword>
<dbReference type="InterPro" id="IPR045163">
    <property type="entry name" value="Focadhesin/RST1"/>
</dbReference>
<feature type="region of interest" description="Disordered" evidence="1">
    <location>
        <begin position="399"/>
        <end position="421"/>
    </location>
</feature>
<dbReference type="InterPro" id="IPR022542">
    <property type="entry name" value="FOCAD/RST1_DUF3730"/>
</dbReference>
<feature type="domain" description="DUF3730" evidence="2">
    <location>
        <begin position="645"/>
        <end position="899"/>
    </location>
</feature>